<protein>
    <submittedName>
        <fullName evidence="1">Uncharacterized protein</fullName>
    </submittedName>
</protein>
<proteinExistence type="predicted"/>
<organism evidence="1">
    <name type="scientific">Rhizophora mucronata</name>
    <name type="common">Asiatic mangrove</name>
    <dbReference type="NCBI Taxonomy" id="61149"/>
    <lineage>
        <taxon>Eukaryota</taxon>
        <taxon>Viridiplantae</taxon>
        <taxon>Streptophyta</taxon>
        <taxon>Embryophyta</taxon>
        <taxon>Tracheophyta</taxon>
        <taxon>Spermatophyta</taxon>
        <taxon>Magnoliopsida</taxon>
        <taxon>eudicotyledons</taxon>
        <taxon>Gunneridae</taxon>
        <taxon>Pentapetalae</taxon>
        <taxon>rosids</taxon>
        <taxon>fabids</taxon>
        <taxon>Malpighiales</taxon>
        <taxon>Rhizophoraceae</taxon>
        <taxon>Rhizophora</taxon>
    </lineage>
</organism>
<dbReference type="EMBL" id="GGEC01091308">
    <property type="protein sequence ID" value="MBX71792.1"/>
    <property type="molecule type" value="Transcribed_RNA"/>
</dbReference>
<evidence type="ECO:0000313" key="1">
    <source>
        <dbReference type="EMBL" id="MBX71792.1"/>
    </source>
</evidence>
<reference evidence="1" key="1">
    <citation type="submission" date="2018-02" db="EMBL/GenBank/DDBJ databases">
        <title>Rhizophora mucronata_Transcriptome.</title>
        <authorList>
            <person name="Meera S.P."/>
            <person name="Sreeshan A."/>
            <person name="Augustine A."/>
        </authorList>
    </citation>
    <scope>NUCLEOTIDE SEQUENCE</scope>
    <source>
        <tissue evidence="1">Leaf</tissue>
    </source>
</reference>
<sequence>MITTIECIVPCCLSLCNISLQFFRLLVCLNSLETLTALEK</sequence>
<accession>A0A2P2QXR8</accession>
<name>A0A2P2QXR8_RHIMU</name>
<dbReference type="AlphaFoldDB" id="A0A2P2QXR8"/>